<dbReference type="Proteomes" id="UP000824120">
    <property type="component" value="Chromosome 3"/>
</dbReference>
<evidence type="ECO:0000313" key="2">
    <source>
        <dbReference type="EMBL" id="KAG5613892.1"/>
    </source>
</evidence>
<feature type="region of interest" description="Disordered" evidence="1">
    <location>
        <begin position="79"/>
        <end position="107"/>
    </location>
</feature>
<protein>
    <submittedName>
        <fullName evidence="2">Uncharacterized protein</fullName>
    </submittedName>
</protein>
<organism evidence="2 3">
    <name type="scientific">Solanum commersonii</name>
    <name type="common">Commerson's wild potato</name>
    <name type="synonym">Commerson's nightshade</name>
    <dbReference type="NCBI Taxonomy" id="4109"/>
    <lineage>
        <taxon>Eukaryota</taxon>
        <taxon>Viridiplantae</taxon>
        <taxon>Streptophyta</taxon>
        <taxon>Embryophyta</taxon>
        <taxon>Tracheophyta</taxon>
        <taxon>Spermatophyta</taxon>
        <taxon>Magnoliopsida</taxon>
        <taxon>eudicotyledons</taxon>
        <taxon>Gunneridae</taxon>
        <taxon>Pentapetalae</taxon>
        <taxon>asterids</taxon>
        <taxon>lamiids</taxon>
        <taxon>Solanales</taxon>
        <taxon>Solanaceae</taxon>
        <taxon>Solanoideae</taxon>
        <taxon>Solaneae</taxon>
        <taxon>Solanum</taxon>
    </lineage>
</organism>
<comment type="caution">
    <text evidence="2">The sequence shown here is derived from an EMBL/GenBank/DDBJ whole genome shotgun (WGS) entry which is preliminary data.</text>
</comment>
<feature type="compositionally biased region" description="Basic and acidic residues" evidence="1">
    <location>
        <begin position="95"/>
        <end position="107"/>
    </location>
</feature>
<evidence type="ECO:0000256" key="1">
    <source>
        <dbReference type="SAM" id="MobiDB-lite"/>
    </source>
</evidence>
<dbReference type="AlphaFoldDB" id="A0A9J5ZP73"/>
<accession>A0A9J5ZP73</accession>
<name>A0A9J5ZP73_SOLCO</name>
<gene>
    <name evidence="2" type="ORF">H5410_013716</name>
</gene>
<sequence length="107" mass="12083">MRLNSDKGGKGFITQLRCRFQLLRFTGNQLCCHGVGGVRSEQPEEEEECQKEGMKKSRNQARGKITSTGIINRYTCSKRKHEEPSFRQGNGGEGRSIHLSKEEIALI</sequence>
<keyword evidence="3" id="KW-1185">Reference proteome</keyword>
<evidence type="ECO:0000313" key="3">
    <source>
        <dbReference type="Proteomes" id="UP000824120"/>
    </source>
</evidence>
<feature type="region of interest" description="Disordered" evidence="1">
    <location>
        <begin position="41"/>
        <end position="64"/>
    </location>
</feature>
<reference evidence="2 3" key="1">
    <citation type="submission" date="2020-09" db="EMBL/GenBank/DDBJ databases">
        <title>De no assembly of potato wild relative species, Solanum commersonii.</title>
        <authorList>
            <person name="Cho K."/>
        </authorList>
    </citation>
    <scope>NUCLEOTIDE SEQUENCE [LARGE SCALE GENOMIC DNA]</scope>
    <source>
        <strain evidence="2">LZ3.2</strain>
        <tissue evidence="2">Leaf</tissue>
    </source>
</reference>
<dbReference type="EMBL" id="JACXVP010000003">
    <property type="protein sequence ID" value="KAG5613892.1"/>
    <property type="molecule type" value="Genomic_DNA"/>
</dbReference>
<proteinExistence type="predicted"/>